<evidence type="ECO:0000256" key="2">
    <source>
        <dbReference type="ARBA" id="ARBA00022815"/>
    </source>
</evidence>
<feature type="disulfide bond" evidence="5">
    <location>
        <begin position="80"/>
        <end position="96"/>
    </location>
</feature>
<dbReference type="AlphaFoldDB" id="H2EST0"/>
<reference evidence="7" key="1">
    <citation type="journal article" date="2012" name="Comp. Biochem. Physiol., Part A Mol. Integr. Physiol.">
        <title>Demonstration of expression of a neuropeptide-encoding gene in crustacean hemocytes.</title>
        <authorList>
            <person name="Wu S.-H."/>
            <person name="Chen Y.-J."/>
            <person name="Huang S.-Y."/>
            <person name="Tsai W.-S."/>
            <person name="Wu H.-J."/>
            <person name="Hsu T.-T."/>
            <person name="Lee C.-Y."/>
        </authorList>
    </citation>
    <scope>NUCLEOTIDE SEQUENCE</scope>
</reference>
<feature type="modified residue" description="Pyrrolidone carboxylic acid; partial" evidence="4">
    <location>
        <position position="58"/>
    </location>
</feature>
<feature type="non-terminal residue" evidence="7">
    <location>
        <position position="1"/>
    </location>
</feature>
<evidence type="ECO:0000256" key="1">
    <source>
        <dbReference type="ARBA" id="ARBA00005447"/>
    </source>
</evidence>
<feature type="disulfide bond" evidence="5">
    <location>
        <begin position="64"/>
        <end position="100"/>
    </location>
</feature>
<comment type="similarity">
    <text evidence="1">Belongs to the arthropod CHH/MIH/GIH/VIH hormone family.</text>
</comment>
<dbReference type="GO" id="GO:0005576">
    <property type="term" value="C:extracellular region"/>
    <property type="evidence" value="ECO:0007669"/>
    <property type="project" value="InterPro"/>
</dbReference>
<dbReference type="InterPro" id="IPR001166">
    <property type="entry name" value="Hyperglycemic"/>
</dbReference>
<dbReference type="PRINTS" id="PR00550">
    <property type="entry name" value="HYPRGLYCEMIC"/>
</dbReference>
<protein>
    <submittedName>
        <fullName evidence="7">Hyperglycemic hormone peptide</fullName>
    </submittedName>
</protein>
<organism evidence="7">
    <name type="scientific">Procambarus clarkii</name>
    <name type="common">Red swamp crayfish</name>
    <dbReference type="NCBI Taxonomy" id="6728"/>
    <lineage>
        <taxon>Eukaryota</taxon>
        <taxon>Metazoa</taxon>
        <taxon>Ecdysozoa</taxon>
        <taxon>Arthropoda</taxon>
        <taxon>Crustacea</taxon>
        <taxon>Multicrustacea</taxon>
        <taxon>Malacostraca</taxon>
        <taxon>Eumalacostraca</taxon>
        <taxon>Eucarida</taxon>
        <taxon>Decapoda</taxon>
        <taxon>Pleocyemata</taxon>
        <taxon>Astacidea</taxon>
        <taxon>Astacoidea</taxon>
        <taxon>Cambaridae</taxon>
        <taxon>Procambarus</taxon>
    </lineage>
</organism>
<proteinExistence type="evidence at transcript level"/>
<evidence type="ECO:0000313" key="7">
    <source>
        <dbReference type="EMBL" id="AEY79767.1"/>
    </source>
</evidence>
<evidence type="ECO:0000256" key="3">
    <source>
        <dbReference type="ARBA" id="ARBA00023283"/>
    </source>
</evidence>
<dbReference type="GO" id="GO:0005184">
    <property type="term" value="F:neuropeptide hormone activity"/>
    <property type="evidence" value="ECO:0007669"/>
    <property type="project" value="InterPro"/>
</dbReference>
<keyword evidence="6" id="KW-0732">Signal</keyword>
<keyword evidence="5" id="KW-1015">Disulfide bond</keyword>
<dbReference type="Gene3D" id="1.10.2010.10">
    <property type="entry name" value="Crustacean CHH/MIH/GIH neurohormone"/>
    <property type="match status" value="1"/>
</dbReference>
<evidence type="ECO:0000256" key="4">
    <source>
        <dbReference type="PIRSR" id="PIRSR631098-50"/>
    </source>
</evidence>
<feature type="disulfide bond" evidence="5">
    <location>
        <begin position="83"/>
        <end position="118"/>
    </location>
</feature>
<dbReference type="Pfam" id="PF01147">
    <property type="entry name" value="Crust_neurohorm"/>
    <property type="match status" value="1"/>
</dbReference>
<dbReference type="OrthoDB" id="6360056at2759"/>
<dbReference type="InterPro" id="IPR035957">
    <property type="entry name" value="Crust_neurohorm_sf"/>
</dbReference>
<dbReference type="GO" id="GO:0007623">
    <property type="term" value="P:circadian rhythm"/>
    <property type="evidence" value="ECO:0007669"/>
    <property type="project" value="TreeGrafter"/>
</dbReference>
<sequence length="140" mass="15605">MWSLVVVVVVVAASLGSSGVHGRSVEGSLRMERLLSSGSSSSEPLSFLSQDQSVNKRQVFDQACKGIYDRAIFKKLDRVCEDCYNLYRKPYVATTCRQNCYGHHLQTKLHANSVFRQCLDDLPLIDVVDEYISGVQTVGK</sequence>
<evidence type="ECO:0000256" key="5">
    <source>
        <dbReference type="PIRSR" id="PIRSR631098-51"/>
    </source>
</evidence>
<feature type="signal peptide" evidence="6">
    <location>
        <begin position="1"/>
        <end position="22"/>
    </location>
</feature>
<dbReference type="SUPFAM" id="SSF81778">
    <property type="entry name" value="Crustacean CHH/MIH/GIH neurohormone"/>
    <property type="match status" value="1"/>
</dbReference>
<dbReference type="PRINTS" id="PR00548">
    <property type="entry name" value="HYPRGLYCEMC1"/>
</dbReference>
<dbReference type="InterPro" id="IPR000346">
    <property type="entry name" value="Hyperglycemic1"/>
</dbReference>
<keyword evidence="3 4" id="KW-0873">Pyrrolidone carboxylic acid</keyword>
<dbReference type="PANTHER" id="PTHR35981:SF2">
    <property type="entry name" value="ION TRANSPORT PEPTIDE, ISOFORM C"/>
    <property type="match status" value="1"/>
</dbReference>
<name>H2EST0_PROCL</name>
<accession>H2EST0</accession>
<dbReference type="InterPro" id="IPR031098">
    <property type="entry name" value="Crust_neurohorm"/>
</dbReference>
<dbReference type="PANTHER" id="PTHR35981">
    <property type="entry name" value="ION TRANSPORT PEPTIDE, ISOFORM C"/>
    <property type="match status" value="1"/>
</dbReference>
<feature type="chain" id="PRO_5003561313" evidence="6">
    <location>
        <begin position="23"/>
        <end position="140"/>
    </location>
</feature>
<dbReference type="EMBL" id="JQ060964">
    <property type="protein sequence ID" value="AEY79767.1"/>
    <property type="molecule type" value="mRNA"/>
</dbReference>
<keyword evidence="2" id="KW-0027">Amidation</keyword>
<evidence type="ECO:0000256" key="6">
    <source>
        <dbReference type="SAM" id="SignalP"/>
    </source>
</evidence>